<name>A0A1V6PJM9_9EURO</name>
<dbReference type="AlphaFoldDB" id="A0A1V6PJM9"/>
<sequence>MASTTRYCTRCERGFSSTDARQQHIKDSPNHNICHHCSSPLDYATERELDDHLERKIGTTI</sequence>
<accession>A0A1V6PJM9</accession>
<protein>
    <recommendedName>
        <fullName evidence="3">C2H2-type domain-containing protein</fullName>
    </recommendedName>
</protein>
<evidence type="ECO:0008006" key="3">
    <source>
        <dbReference type="Google" id="ProtNLM"/>
    </source>
</evidence>
<evidence type="ECO:0000313" key="1">
    <source>
        <dbReference type="EMBL" id="OQD76736.1"/>
    </source>
</evidence>
<dbReference type="EMBL" id="MDYN01000122">
    <property type="protein sequence ID" value="OQD76736.1"/>
    <property type="molecule type" value="Genomic_DNA"/>
</dbReference>
<keyword evidence="2" id="KW-1185">Reference proteome</keyword>
<gene>
    <name evidence="1" type="ORF">PENANT_c122G03023</name>
</gene>
<dbReference type="Proteomes" id="UP000191672">
    <property type="component" value="Unassembled WGS sequence"/>
</dbReference>
<evidence type="ECO:0000313" key="2">
    <source>
        <dbReference type="Proteomes" id="UP000191672"/>
    </source>
</evidence>
<comment type="caution">
    <text evidence="1">The sequence shown here is derived from an EMBL/GenBank/DDBJ whole genome shotgun (WGS) entry which is preliminary data.</text>
</comment>
<proteinExistence type="predicted"/>
<organism evidence="1 2">
    <name type="scientific">Penicillium antarcticum</name>
    <dbReference type="NCBI Taxonomy" id="416450"/>
    <lineage>
        <taxon>Eukaryota</taxon>
        <taxon>Fungi</taxon>
        <taxon>Dikarya</taxon>
        <taxon>Ascomycota</taxon>
        <taxon>Pezizomycotina</taxon>
        <taxon>Eurotiomycetes</taxon>
        <taxon>Eurotiomycetidae</taxon>
        <taxon>Eurotiales</taxon>
        <taxon>Aspergillaceae</taxon>
        <taxon>Penicillium</taxon>
    </lineage>
</organism>
<reference evidence="2" key="1">
    <citation type="journal article" date="2017" name="Nat. Microbiol.">
        <title>Global analysis of biosynthetic gene clusters reveals vast potential of secondary metabolite production in Penicillium species.</title>
        <authorList>
            <person name="Nielsen J.C."/>
            <person name="Grijseels S."/>
            <person name="Prigent S."/>
            <person name="Ji B."/>
            <person name="Dainat J."/>
            <person name="Nielsen K.F."/>
            <person name="Frisvad J.C."/>
            <person name="Workman M."/>
            <person name="Nielsen J."/>
        </authorList>
    </citation>
    <scope>NUCLEOTIDE SEQUENCE [LARGE SCALE GENOMIC DNA]</scope>
    <source>
        <strain evidence="2">IBT 31811</strain>
    </source>
</reference>